<feature type="transmembrane region" description="Helical" evidence="20">
    <location>
        <begin position="372"/>
        <end position="390"/>
    </location>
</feature>
<comment type="catalytic activity">
    <reaction evidence="4">
        <text>L-alpha-aminoacyl-L-arginine(out) = L-alpha-aminoacyl-L-arginine(in)</text>
        <dbReference type="Rhea" id="RHEA:79367"/>
        <dbReference type="ChEBI" id="CHEBI:229968"/>
    </reaction>
</comment>
<feature type="transmembrane region" description="Helical" evidence="20">
    <location>
        <begin position="155"/>
        <end position="176"/>
    </location>
</feature>
<feature type="transmembrane region" description="Helical" evidence="20">
    <location>
        <begin position="239"/>
        <end position="264"/>
    </location>
</feature>
<evidence type="ECO:0000256" key="11">
    <source>
        <dbReference type="ARBA" id="ARBA00044903"/>
    </source>
</evidence>
<dbReference type="PANTHER" id="PTHR23512:SF12">
    <property type="entry name" value="TRANSPORTER, PUTATIVE (AFU_ORTHOLOGUE AFUA_4G00260)-RELATED"/>
    <property type="match status" value="1"/>
</dbReference>
<comment type="catalytic activity">
    <reaction evidence="9">
        <text>L-arginyl-L-alpha-amino acid(out) = L-arginyl-L-alpha-amino acid(in)</text>
        <dbReference type="Rhea" id="RHEA:79371"/>
        <dbReference type="ChEBI" id="CHEBI:84315"/>
    </reaction>
</comment>
<evidence type="ECO:0000256" key="5">
    <source>
        <dbReference type="ARBA" id="ARBA00044884"/>
    </source>
</evidence>
<comment type="catalytic activity">
    <reaction evidence="14">
        <text>L-lysyl-glycine(out) = L-lysyl-glycine(in)</text>
        <dbReference type="Rhea" id="RHEA:79407"/>
        <dbReference type="ChEBI" id="CHEBI:191202"/>
    </reaction>
</comment>
<comment type="catalytic activity">
    <reaction evidence="8">
        <text>L-aspartyl-L-lysine(out) = L-aspartyl-L-lysine(in)</text>
        <dbReference type="Rhea" id="RHEA:79411"/>
        <dbReference type="ChEBI" id="CHEBI:229953"/>
    </reaction>
</comment>
<evidence type="ECO:0000256" key="9">
    <source>
        <dbReference type="ARBA" id="ARBA00044899"/>
    </source>
</evidence>
<evidence type="ECO:0000256" key="17">
    <source>
        <dbReference type="ARBA" id="ARBA00045709"/>
    </source>
</evidence>
<feature type="region of interest" description="Disordered" evidence="19">
    <location>
        <begin position="510"/>
        <end position="531"/>
    </location>
</feature>
<comment type="catalytic activity">
    <reaction evidence="5">
        <text>L-alpha-aminoacyl-L-histidine(out) = L-alpha-aminoacyl-L-histidine(in)</text>
        <dbReference type="Rhea" id="RHEA:79375"/>
        <dbReference type="ChEBI" id="CHEBI:229967"/>
    </reaction>
</comment>
<dbReference type="InterPro" id="IPR052187">
    <property type="entry name" value="MFSD1"/>
</dbReference>
<feature type="transmembrane region" description="Helical" evidence="20">
    <location>
        <begin position="207"/>
        <end position="227"/>
    </location>
</feature>
<dbReference type="InterPro" id="IPR011701">
    <property type="entry name" value="MFS"/>
</dbReference>
<feature type="transmembrane region" description="Helical" evidence="20">
    <location>
        <begin position="402"/>
        <end position="424"/>
    </location>
</feature>
<keyword evidence="20" id="KW-0472">Membrane</keyword>
<keyword evidence="22" id="KW-1185">Reference proteome</keyword>
<evidence type="ECO:0000256" key="6">
    <source>
        <dbReference type="ARBA" id="ARBA00044891"/>
    </source>
</evidence>
<comment type="catalytic activity">
    <reaction evidence="13">
        <text>L-alanyl-L-lysine(out) = L-alanyl-L-lysine(in)</text>
        <dbReference type="Rhea" id="RHEA:79415"/>
        <dbReference type="ChEBI" id="CHEBI:192470"/>
    </reaction>
</comment>
<dbReference type="SUPFAM" id="SSF103473">
    <property type="entry name" value="MFS general substrate transporter"/>
    <property type="match status" value="1"/>
</dbReference>
<evidence type="ECO:0000313" key="22">
    <source>
        <dbReference type="Proteomes" id="UP000789831"/>
    </source>
</evidence>
<comment type="catalytic activity">
    <reaction evidence="11">
        <text>L-arginyl-glycine(out) = L-arginyl-glycine(in)</text>
        <dbReference type="Rhea" id="RHEA:79391"/>
        <dbReference type="ChEBI" id="CHEBI:229955"/>
    </reaction>
</comment>
<dbReference type="OrthoDB" id="424834at2759"/>
<dbReference type="Proteomes" id="UP000789831">
    <property type="component" value="Unassembled WGS sequence"/>
</dbReference>
<dbReference type="Pfam" id="PF07690">
    <property type="entry name" value="MFS_1"/>
    <property type="match status" value="1"/>
</dbReference>
<evidence type="ECO:0000256" key="2">
    <source>
        <dbReference type="ARBA" id="ARBA00044876"/>
    </source>
</evidence>
<feature type="transmembrane region" description="Helical" evidence="20">
    <location>
        <begin position="183"/>
        <end position="201"/>
    </location>
</feature>
<dbReference type="InterPro" id="IPR036259">
    <property type="entry name" value="MFS_trans_sf"/>
</dbReference>
<evidence type="ECO:0000256" key="15">
    <source>
        <dbReference type="ARBA" id="ARBA00044985"/>
    </source>
</evidence>
<evidence type="ECO:0000313" key="21">
    <source>
        <dbReference type="EMBL" id="CAG8613951.1"/>
    </source>
</evidence>
<comment type="subcellular location">
    <subcellularLocation>
        <location evidence="1">Membrane</location>
        <topology evidence="1">Multi-pass membrane protein</topology>
    </subcellularLocation>
</comment>
<comment type="caution">
    <text evidence="21">The sequence shown here is derived from an EMBL/GenBank/DDBJ whole genome shotgun (WGS) entry which is preliminary data.</text>
</comment>
<feature type="transmembrane region" description="Helical" evidence="20">
    <location>
        <begin position="115"/>
        <end position="135"/>
    </location>
</feature>
<dbReference type="GO" id="GO:0016020">
    <property type="term" value="C:membrane"/>
    <property type="evidence" value="ECO:0007669"/>
    <property type="project" value="UniProtKB-SubCell"/>
</dbReference>
<keyword evidence="20" id="KW-0812">Transmembrane</keyword>
<gene>
    <name evidence="21" type="ORF">AGERDE_LOCUS9734</name>
</gene>
<feature type="transmembrane region" description="Helical" evidence="20">
    <location>
        <begin position="342"/>
        <end position="365"/>
    </location>
</feature>
<evidence type="ECO:0000256" key="20">
    <source>
        <dbReference type="SAM" id="Phobius"/>
    </source>
</evidence>
<evidence type="ECO:0000256" key="19">
    <source>
        <dbReference type="SAM" id="MobiDB-lite"/>
    </source>
</evidence>
<feature type="transmembrane region" description="Helical" evidence="20">
    <location>
        <begin position="479"/>
        <end position="500"/>
    </location>
</feature>
<sequence>MEQLNLTTIPTTTLLDDDVETDDEDDQFLPSFTKPTLNSTQDFSRLLERNISSLSDADLGDKEWLIKQPSENISFTQVPNGGSGDGVNGAAANGFIGSRRGSFIKSDETEKIIKMIAMACACTFGIGSHFAGHIIGPMKGILMKQLSLTNTQFSLLVASLTLCNTVIPTVSGVLIAKFGTTNSSIVVTSVILLGMIIVTAASWSGKIWAMITGFAIFGMGLAPLTIIQETIIVHFFQGHGLGFALATGLTMGKLAAFVASVTAVPLSMMEPLTYRTPFLIATFTSRGDRVARSDQKENGSLECNFRSIEYVLVVFGCRIIVRYIDGTVSSSFEHRFGTTDLLAAWDASIILLLPVIIYPFLGLFLDKYGKRCSILIVSSISILTTFLLLLLPPRLIHPFPPIIIFATAFSLLPLTVVSLVPLLTEHVSTGLGLYKSLNNIGATLSQTVVGLILDAHVKKSNYTIGLDGIERGHKDDDLAALKMFAILSFLLFLSTLAFWWGDKKYEGGRINSADDGSNHHDTSKYVQASEDESVTRQGAQMMIIEDDTTFVKEAMKKQRQLKQINDILINTPTTATLPPHFSRQDNLARHLGSFVLSPYRFLKNDIGAWFSDRCISPTTNKK</sequence>
<organism evidence="21 22">
    <name type="scientific">Ambispora gerdemannii</name>
    <dbReference type="NCBI Taxonomy" id="144530"/>
    <lineage>
        <taxon>Eukaryota</taxon>
        <taxon>Fungi</taxon>
        <taxon>Fungi incertae sedis</taxon>
        <taxon>Mucoromycota</taxon>
        <taxon>Glomeromycotina</taxon>
        <taxon>Glomeromycetes</taxon>
        <taxon>Archaeosporales</taxon>
        <taxon>Ambisporaceae</taxon>
        <taxon>Ambispora</taxon>
    </lineage>
</organism>
<dbReference type="GO" id="GO:0022857">
    <property type="term" value="F:transmembrane transporter activity"/>
    <property type="evidence" value="ECO:0007669"/>
    <property type="project" value="InterPro"/>
</dbReference>
<evidence type="ECO:0000256" key="7">
    <source>
        <dbReference type="ARBA" id="ARBA00044893"/>
    </source>
</evidence>
<keyword evidence="20" id="KW-1133">Transmembrane helix</keyword>
<dbReference type="EMBL" id="CAJVPL010002565">
    <property type="protein sequence ID" value="CAG8613951.1"/>
    <property type="molecule type" value="Genomic_DNA"/>
</dbReference>
<comment type="catalytic activity">
    <reaction evidence="3">
        <text>L-histidyl-glycine(out) = L-histidyl-glycine(in)</text>
        <dbReference type="Rhea" id="RHEA:79395"/>
        <dbReference type="ChEBI" id="CHEBI:229957"/>
    </reaction>
</comment>
<comment type="subunit">
    <text evidence="18">Homodimer. Interacts with lysosomal protein GLMP (via lumenal domain); the interaction starts while both proteins are still in the endoplasmic reticulum and is required for stabilization of MFSD1 in lysosomes but has no direct effect on its targeting to lysosomes or transporter activity.</text>
</comment>
<comment type="catalytic activity">
    <reaction evidence="12">
        <text>L-histidyl-L-alpha-amino acid(out) = L-histidyl-L-alpha-amino acid(in)</text>
        <dbReference type="Rhea" id="RHEA:79379"/>
        <dbReference type="ChEBI" id="CHEBI:229964"/>
    </reaction>
</comment>
<comment type="catalytic activity">
    <reaction evidence="2">
        <text>L-lysyl-L-alanine(out) = L-lysyl-L-alanine(in)</text>
        <dbReference type="Rhea" id="RHEA:79399"/>
        <dbReference type="ChEBI" id="CHEBI:229954"/>
    </reaction>
</comment>
<evidence type="ECO:0000256" key="18">
    <source>
        <dbReference type="ARBA" id="ARBA00046376"/>
    </source>
</evidence>
<dbReference type="PANTHER" id="PTHR23512">
    <property type="entry name" value="MAJOR FACILITATOR SUPERFAMILY DOMAIN-CONTAINING PROTEIN 1"/>
    <property type="match status" value="1"/>
</dbReference>
<evidence type="ECO:0000256" key="10">
    <source>
        <dbReference type="ARBA" id="ARBA00044900"/>
    </source>
</evidence>
<evidence type="ECO:0000256" key="3">
    <source>
        <dbReference type="ARBA" id="ARBA00044878"/>
    </source>
</evidence>
<reference evidence="21" key="1">
    <citation type="submission" date="2021-06" db="EMBL/GenBank/DDBJ databases">
        <authorList>
            <person name="Kallberg Y."/>
            <person name="Tangrot J."/>
            <person name="Rosling A."/>
        </authorList>
    </citation>
    <scope>NUCLEOTIDE SEQUENCE</scope>
    <source>
        <strain evidence="21">MT106</strain>
    </source>
</reference>
<comment type="function">
    <text evidence="17">Lysosomal dipeptide uniporter that selectively exports lysine, arginine or histidine-containing dipeptides with a net positive charge from the lysosome lumen into the cytosol. Could play a role in a specific type of protein O-glycosylation indirectly regulating macrophages migration and tissue invasion. Also essential for liver homeostasis.</text>
</comment>
<evidence type="ECO:0000256" key="1">
    <source>
        <dbReference type="ARBA" id="ARBA00004141"/>
    </source>
</evidence>
<evidence type="ECO:0000256" key="13">
    <source>
        <dbReference type="ARBA" id="ARBA00044919"/>
    </source>
</evidence>
<evidence type="ECO:0000256" key="14">
    <source>
        <dbReference type="ARBA" id="ARBA00044924"/>
    </source>
</evidence>
<evidence type="ECO:0000256" key="8">
    <source>
        <dbReference type="ARBA" id="ARBA00044898"/>
    </source>
</evidence>
<proteinExistence type="predicted"/>
<dbReference type="AlphaFoldDB" id="A0A9N9GN87"/>
<dbReference type="Gene3D" id="1.20.1250.20">
    <property type="entry name" value="MFS general substrate transporter like domains"/>
    <property type="match status" value="2"/>
</dbReference>
<evidence type="ECO:0000256" key="12">
    <source>
        <dbReference type="ARBA" id="ARBA00044912"/>
    </source>
</evidence>
<protein>
    <recommendedName>
        <fullName evidence="15">Lysosomal dipeptide transporter MFSD1</fullName>
    </recommendedName>
    <alternativeName>
        <fullName evidence="16">Major facilitator superfamily domain-containing protein 1</fullName>
    </alternativeName>
</protein>
<evidence type="ECO:0000256" key="16">
    <source>
        <dbReference type="ARBA" id="ARBA00045018"/>
    </source>
</evidence>
<name>A0A9N9GN87_9GLOM</name>
<evidence type="ECO:0000256" key="4">
    <source>
        <dbReference type="ARBA" id="ARBA00044881"/>
    </source>
</evidence>
<accession>A0A9N9GN87</accession>
<comment type="catalytic activity">
    <reaction evidence="6">
        <text>L-lysyl-L-alpha-amino acid(out) = L-lysyl-L-alpha-amino acid(in)</text>
        <dbReference type="Rhea" id="RHEA:79387"/>
        <dbReference type="ChEBI" id="CHEBI:229965"/>
    </reaction>
</comment>
<comment type="catalytic activity">
    <reaction evidence="7">
        <text>L-alpha-aminoacyl-L-lysine(out) = L-alpha-aminoacyl-L-lysine(in)</text>
        <dbReference type="Rhea" id="RHEA:79383"/>
        <dbReference type="ChEBI" id="CHEBI:229966"/>
    </reaction>
</comment>
<comment type="catalytic activity">
    <reaction evidence="10">
        <text>L-lysyl-L-lysine(out) = L-lysyl-L-lysine(in)</text>
        <dbReference type="Rhea" id="RHEA:79403"/>
        <dbReference type="ChEBI" id="CHEBI:229956"/>
    </reaction>
</comment>